<keyword evidence="2 4" id="KW-0378">Hydrolase</keyword>
<evidence type="ECO:0000256" key="1">
    <source>
        <dbReference type="ARBA" id="ARBA00006336"/>
    </source>
</evidence>
<protein>
    <submittedName>
        <fullName evidence="4">Cysteine hydrolase</fullName>
    </submittedName>
</protein>
<dbReference type="InterPro" id="IPR036380">
    <property type="entry name" value="Isochorismatase-like_sf"/>
</dbReference>
<dbReference type="GO" id="GO:0016787">
    <property type="term" value="F:hydrolase activity"/>
    <property type="evidence" value="ECO:0007669"/>
    <property type="project" value="UniProtKB-KW"/>
</dbReference>
<gene>
    <name evidence="4" type="ORF">M5X19_07080</name>
</gene>
<dbReference type="InterPro" id="IPR000868">
    <property type="entry name" value="Isochorismatase-like_dom"/>
</dbReference>
<keyword evidence="5" id="KW-1185">Reference proteome</keyword>
<dbReference type="InterPro" id="IPR050272">
    <property type="entry name" value="Isochorismatase-like_hydrls"/>
</dbReference>
<sequence>MNLLERIQPDRCALLVIDVQNDYCHQEGSCSKRGNDVQGITAMMPRLRLLLDQARNKGITVIFIRTEHDELTDSLAWNSRYGMMRRRPASELSCRTRSWGAEFYEVEPQNGEIILTKHRYSGFVGTNLDLLLKSLNKNSLLFTGVATNICVESTLRDGLSHDYYVTLVEDCSATYDPQDHNSSVRNVQKQFGIVTDSNELIGSWNS</sequence>
<evidence type="ECO:0000259" key="3">
    <source>
        <dbReference type="Pfam" id="PF00857"/>
    </source>
</evidence>
<reference evidence="4 5" key="1">
    <citation type="submission" date="2022-05" db="EMBL/GenBank/DDBJ databases">
        <title>Genome Sequencing of Bee-Associated Microbes.</title>
        <authorList>
            <person name="Dunlap C."/>
        </authorList>
    </citation>
    <scope>NUCLEOTIDE SEQUENCE [LARGE SCALE GENOMIC DNA]</scope>
    <source>
        <strain evidence="4 5">NRRL B-14421</strain>
    </source>
</reference>
<dbReference type="SUPFAM" id="SSF52499">
    <property type="entry name" value="Isochorismatase-like hydrolases"/>
    <property type="match status" value="1"/>
</dbReference>
<evidence type="ECO:0000256" key="2">
    <source>
        <dbReference type="ARBA" id="ARBA00022801"/>
    </source>
</evidence>
<dbReference type="Gene3D" id="3.40.50.850">
    <property type="entry name" value="Isochorismatase-like"/>
    <property type="match status" value="1"/>
</dbReference>
<evidence type="ECO:0000313" key="5">
    <source>
        <dbReference type="Proteomes" id="UP001527099"/>
    </source>
</evidence>
<organism evidence="4 5">
    <name type="scientific">Paenibacillus alginolyticus</name>
    <dbReference type="NCBI Taxonomy" id="59839"/>
    <lineage>
        <taxon>Bacteria</taxon>
        <taxon>Bacillati</taxon>
        <taxon>Bacillota</taxon>
        <taxon>Bacilli</taxon>
        <taxon>Bacillales</taxon>
        <taxon>Paenibacillaceae</taxon>
        <taxon>Paenibacillus</taxon>
    </lineage>
</organism>
<dbReference type="EMBL" id="JAMDMX010000017">
    <property type="protein sequence ID" value="MCY9692659.1"/>
    <property type="molecule type" value="Genomic_DNA"/>
</dbReference>
<evidence type="ECO:0000313" key="4">
    <source>
        <dbReference type="EMBL" id="MCY9692659.1"/>
    </source>
</evidence>
<dbReference type="Pfam" id="PF00857">
    <property type="entry name" value="Isochorismatase"/>
    <property type="match status" value="1"/>
</dbReference>
<name>A0ABT4G912_9BACL</name>
<accession>A0ABT4G912</accession>
<dbReference type="PANTHER" id="PTHR43540:SF6">
    <property type="entry name" value="ISOCHORISMATASE-LIKE DOMAIN-CONTAINING PROTEIN"/>
    <property type="match status" value="1"/>
</dbReference>
<comment type="caution">
    <text evidence="4">The sequence shown here is derived from an EMBL/GenBank/DDBJ whole genome shotgun (WGS) entry which is preliminary data.</text>
</comment>
<feature type="domain" description="Isochorismatase-like" evidence="3">
    <location>
        <begin position="12"/>
        <end position="199"/>
    </location>
</feature>
<proteinExistence type="inferred from homology"/>
<comment type="similarity">
    <text evidence="1">Belongs to the isochorismatase family.</text>
</comment>
<dbReference type="PANTHER" id="PTHR43540">
    <property type="entry name" value="PEROXYUREIDOACRYLATE/UREIDOACRYLATE AMIDOHYDROLASE-RELATED"/>
    <property type="match status" value="1"/>
</dbReference>
<dbReference type="CDD" id="cd00431">
    <property type="entry name" value="cysteine_hydrolases"/>
    <property type="match status" value="1"/>
</dbReference>
<dbReference type="Proteomes" id="UP001527099">
    <property type="component" value="Unassembled WGS sequence"/>
</dbReference>
<dbReference type="RefSeq" id="WP_029198327.1">
    <property type="nucleotide sequence ID" value="NZ_JAMDMX010000017.1"/>
</dbReference>